<proteinExistence type="predicted"/>
<dbReference type="InterPro" id="IPR021711">
    <property type="entry name" value="DUF3295"/>
</dbReference>
<evidence type="ECO:0000313" key="3">
    <source>
        <dbReference type="EMBL" id="TRM64702.1"/>
    </source>
</evidence>
<organism evidence="3 4">
    <name type="scientific">Schizophyllum amplum</name>
    <dbReference type="NCBI Taxonomy" id="97359"/>
    <lineage>
        <taxon>Eukaryota</taxon>
        <taxon>Fungi</taxon>
        <taxon>Dikarya</taxon>
        <taxon>Basidiomycota</taxon>
        <taxon>Agaricomycotina</taxon>
        <taxon>Agaricomycetes</taxon>
        <taxon>Agaricomycetidae</taxon>
        <taxon>Agaricales</taxon>
        <taxon>Schizophyllaceae</taxon>
        <taxon>Schizophyllum</taxon>
    </lineage>
</organism>
<dbReference type="PANTHER" id="PTHR28014:SF1">
    <property type="entry name" value="NEGATIVE REGULATOR OF RAS-CAMP PATHWAY"/>
    <property type="match status" value="1"/>
</dbReference>
<dbReference type="STRING" id="97359.A0A550CIR0"/>
<evidence type="ECO:0000259" key="2">
    <source>
        <dbReference type="Pfam" id="PF11702"/>
    </source>
</evidence>
<feature type="compositionally biased region" description="Acidic residues" evidence="1">
    <location>
        <begin position="45"/>
        <end position="56"/>
    </location>
</feature>
<dbReference type="GO" id="GO:0005737">
    <property type="term" value="C:cytoplasm"/>
    <property type="evidence" value="ECO:0007669"/>
    <property type="project" value="TreeGrafter"/>
</dbReference>
<dbReference type="Proteomes" id="UP000320762">
    <property type="component" value="Unassembled WGS sequence"/>
</dbReference>
<evidence type="ECO:0000313" key="4">
    <source>
        <dbReference type="Proteomes" id="UP000320762"/>
    </source>
</evidence>
<keyword evidence="4" id="KW-1185">Reference proteome</keyword>
<dbReference type="GO" id="GO:0031930">
    <property type="term" value="P:mitochondria-nucleus signaling pathway"/>
    <property type="evidence" value="ECO:0007669"/>
    <property type="project" value="TreeGrafter"/>
</dbReference>
<protein>
    <recommendedName>
        <fullName evidence="2">DUF3295 domain-containing protein</fullName>
    </recommendedName>
</protein>
<gene>
    <name evidence="3" type="ORF">BD626DRAFT_399761</name>
</gene>
<comment type="caution">
    <text evidence="3">The sequence shown here is derived from an EMBL/GenBank/DDBJ whole genome shotgun (WGS) entry which is preliminary data.</text>
</comment>
<feature type="domain" description="DUF3295" evidence="2">
    <location>
        <begin position="106"/>
        <end position="183"/>
    </location>
</feature>
<dbReference type="Pfam" id="PF11702">
    <property type="entry name" value="DUF3295"/>
    <property type="match status" value="1"/>
</dbReference>
<dbReference type="GO" id="GO:0006808">
    <property type="term" value="P:regulation of nitrogen utilization"/>
    <property type="evidence" value="ECO:0007669"/>
    <property type="project" value="TreeGrafter"/>
</dbReference>
<dbReference type="OrthoDB" id="515401at2759"/>
<name>A0A550CIR0_9AGAR</name>
<dbReference type="PANTHER" id="PTHR28014">
    <property type="entry name" value="NEGATIVE REGULATOR OF RAS-CAMP PATHWAY"/>
    <property type="match status" value="1"/>
</dbReference>
<sequence length="258" mass="28375">MSSLSTSQAVLGLDTKPVTAVDSRAAAPAAPQPGGYRPKGRPQNEDLESDTGDEEGGDRVELSQSVAQQRLAALVGKGKKSTSRVNAEAGPSRANDPQPKPQRRARIQPMTSVNPSPPSPNRSSAEVRSTTPVDPPPATPIPLGYPYNLPPPPEPSSPRTTRQLMLRTEMSESVRQNLLWSRQLTRRDNMGPPRTRSGILEPPTRPTVAAQPSVVRLTAPRQQDPTEQQREQEDIRHEMRLARNRTWAGDEYHQAGWW</sequence>
<accession>A0A550CIR0</accession>
<feature type="region of interest" description="Disordered" evidence="1">
    <location>
        <begin position="177"/>
        <end position="234"/>
    </location>
</feature>
<dbReference type="EMBL" id="VDMD01000006">
    <property type="protein sequence ID" value="TRM64702.1"/>
    <property type="molecule type" value="Genomic_DNA"/>
</dbReference>
<dbReference type="AlphaFoldDB" id="A0A550CIR0"/>
<reference evidence="3 4" key="1">
    <citation type="journal article" date="2019" name="New Phytol.">
        <title>Comparative genomics reveals unique wood-decay strategies and fruiting body development in the Schizophyllaceae.</title>
        <authorList>
            <person name="Almasi E."/>
            <person name="Sahu N."/>
            <person name="Krizsan K."/>
            <person name="Balint B."/>
            <person name="Kovacs G.M."/>
            <person name="Kiss B."/>
            <person name="Cseklye J."/>
            <person name="Drula E."/>
            <person name="Henrissat B."/>
            <person name="Nagy I."/>
            <person name="Chovatia M."/>
            <person name="Adam C."/>
            <person name="LaButti K."/>
            <person name="Lipzen A."/>
            <person name="Riley R."/>
            <person name="Grigoriev I.V."/>
            <person name="Nagy L.G."/>
        </authorList>
    </citation>
    <scope>NUCLEOTIDE SEQUENCE [LARGE SCALE GENOMIC DNA]</scope>
    <source>
        <strain evidence="3 4">NL-1724</strain>
    </source>
</reference>
<evidence type="ECO:0000256" key="1">
    <source>
        <dbReference type="SAM" id="MobiDB-lite"/>
    </source>
</evidence>
<dbReference type="InterPro" id="IPR053043">
    <property type="entry name" value="Ras-cAMP_regulatory"/>
</dbReference>
<feature type="region of interest" description="Disordered" evidence="1">
    <location>
        <begin position="1"/>
        <end position="162"/>
    </location>
</feature>
<dbReference type="GO" id="GO:0000122">
    <property type="term" value="P:negative regulation of transcription by RNA polymerase II"/>
    <property type="evidence" value="ECO:0007669"/>
    <property type="project" value="TreeGrafter"/>
</dbReference>